<dbReference type="EMBL" id="KV426631">
    <property type="protein sequence ID" value="KZV79369.1"/>
    <property type="molecule type" value="Genomic_DNA"/>
</dbReference>
<evidence type="ECO:0000313" key="2">
    <source>
        <dbReference type="Proteomes" id="UP000077266"/>
    </source>
</evidence>
<accession>A0A165Z4W5</accession>
<dbReference type="AlphaFoldDB" id="A0A165Z4W5"/>
<proteinExistence type="predicted"/>
<keyword evidence="2" id="KW-1185">Reference proteome</keyword>
<name>A0A165Z4W5_EXIGL</name>
<reference evidence="1 2" key="1">
    <citation type="journal article" date="2016" name="Mol. Biol. Evol.">
        <title>Comparative Genomics of Early-Diverging Mushroom-Forming Fungi Provides Insights into the Origins of Lignocellulose Decay Capabilities.</title>
        <authorList>
            <person name="Nagy L.G."/>
            <person name="Riley R."/>
            <person name="Tritt A."/>
            <person name="Adam C."/>
            <person name="Daum C."/>
            <person name="Floudas D."/>
            <person name="Sun H."/>
            <person name="Yadav J.S."/>
            <person name="Pangilinan J."/>
            <person name="Larsson K.H."/>
            <person name="Matsuura K."/>
            <person name="Barry K."/>
            <person name="Labutti K."/>
            <person name="Kuo R."/>
            <person name="Ohm R.A."/>
            <person name="Bhattacharya S.S."/>
            <person name="Shirouzu T."/>
            <person name="Yoshinaga Y."/>
            <person name="Martin F.M."/>
            <person name="Grigoriev I.V."/>
            <person name="Hibbett D.S."/>
        </authorList>
    </citation>
    <scope>NUCLEOTIDE SEQUENCE [LARGE SCALE GENOMIC DNA]</scope>
    <source>
        <strain evidence="1 2">HHB12029</strain>
    </source>
</reference>
<protein>
    <submittedName>
        <fullName evidence="1">Uncharacterized protein</fullName>
    </submittedName>
</protein>
<dbReference type="InParanoid" id="A0A165Z4W5"/>
<evidence type="ECO:0000313" key="1">
    <source>
        <dbReference type="EMBL" id="KZV79369.1"/>
    </source>
</evidence>
<dbReference type="Proteomes" id="UP000077266">
    <property type="component" value="Unassembled WGS sequence"/>
</dbReference>
<gene>
    <name evidence="1" type="ORF">EXIGLDRAFT_846611</name>
</gene>
<sequence>MPEALRVSPSSHHLGAIAYPRPPALIDTNNISSSCLPSSFGTSSGPTSWRAAATLSVLAVVGDHRALLHSTSIWAGSLRVRRAMQPAWIAHLAPSPRPSNSRAHRSPTYPPYSRLQHISLDVDVTRSKLGKIRGDDGAYSGEPSQLVTRLQTLTLSSRSTVDYSSARAPNSKSCSSQVSPRQVLASAALQLGAPCKFPARQFQEGGREVSRAYHSSSPSCRCARLCGHLSLQLCTRNRAHTVCRRRCGPRAVPT</sequence>
<organism evidence="1 2">
    <name type="scientific">Exidia glandulosa HHB12029</name>
    <dbReference type="NCBI Taxonomy" id="1314781"/>
    <lineage>
        <taxon>Eukaryota</taxon>
        <taxon>Fungi</taxon>
        <taxon>Dikarya</taxon>
        <taxon>Basidiomycota</taxon>
        <taxon>Agaricomycotina</taxon>
        <taxon>Agaricomycetes</taxon>
        <taxon>Auriculariales</taxon>
        <taxon>Exidiaceae</taxon>
        <taxon>Exidia</taxon>
    </lineage>
</organism>